<keyword evidence="2" id="KW-1185">Reference proteome</keyword>
<dbReference type="AlphaFoldDB" id="A0A7W7G202"/>
<organism evidence="1 2">
    <name type="scientific">Paractinoplanes abujensis</name>
    <dbReference type="NCBI Taxonomy" id="882441"/>
    <lineage>
        <taxon>Bacteria</taxon>
        <taxon>Bacillati</taxon>
        <taxon>Actinomycetota</taxon>
        <taxon>Actinomycetes</taxon>
        <taxon>Micromonosporales</taxon>
        <taxon>Micromonosporaceae</taxon>
        <taxon>Paractinoplanes</taxon>
    </lineage>
</organism>
<dbReference type="RefSeq" id="WP_260416519.1">
    <property type="nucleotide sequence ID" value="NZ_BOMC01000080.1"/>
</dbReference>
<protein>
    <submittedName>
        <fullName evidence="1">Uncharacterized protein</fullName>
    </submittedName>
</protein>
<evidence type="ECO:0000313" key="1">
    <source>
        <dbReference type="EMBL" id="MBB4693189.1"/>
    </source>
</evidence>
<proteinExistence type="predicted"/>
<evidence type="ECO:0000313" key="2">
    <source>
        <dbReference type="Proteomes" id="UP000542742"/>
    </source>
</evidence>
<gene>
    <name evidence="1" type="ORF">BKA14_003337</name>
</gene>
<dbReference type="Proteomes" id="UP000542742">
    <property type="component" value="Unassembled WGS sequence"/>
</dbReference>
<sequence>MLTVALSRLGRDRQAIEAADRAALRVHDMASSSDRVTGSPGAG</sequence>
<reference evidence="1 2" key="1">
    <citation type="submission" date="2020-08" db="EMBL/GenBank/DDBJ databases">
        <title>Sequencing the genomes of 1000 actinobacteria strains.</title>
        <authorList>
            <person name="Klenk H.-P."/>
        </authorList>
    </citation>
    <scope>NUCLEOTIDE SEQUENCE [LARGE SCALE GENOMIC DNA]</scope>
    <source>
        <strain evidence="1 2">DSM 45518</strain>
    </source>
</reference>
<dbReference type="EMBL" id="JACHMF010000001">
    <property type="protein sequence ID" value="MBB4693189.1"/>
    <property type="molecule type" value="Genomic_DNA"/>
</dbReference>
<comment type="caution">
    <text evidence="1">The sequence shown here is derived from an EMBL/GenBank/DDBJ whole genome shotgun (WGS) entry which is preliminary data.</text>
</comment>
<accession>A0A7W7G202</accession>
<name>A0A7W7G202_9ACTN</name>